<accession>A0AAW2AMT7</accession>
<sequence length="52" mass="5515">TPPKPSCRQMVDKRTRVAPSLSFSLEGSCSVYGMEGRPGIETVAGLMDCGLV</sequence>
<reference evidence="1 2" key="1">
    <citation type="submission" date="2024-05" db="EMBL/GenBank/DDBJ databases">
        <title>A high-quality chromosomal-level genome assembly of Topmouth culter (Culter alburnus).</title>
        <authorList>
            <person name="Zhao H."/>
        </authorList>
    </citation>
    <scope>NUCLEOTIDE SEQUENCE [LARGE SCALE GENOMIC DNA]</scope>
    <source>
        <strain evidence="1">CATC2023</strain>
        <tissue evidence="1">Muscle</tissue>
    </source>
</reference>
<feature type="non-terminal residue" evidence="1">
    <location>
        <position position="1"/>
    </location>
</feature>
<dbReference type="EMBL" id="JAWDJR010000005">
    <property type="protein sequence ID" value="KAK9974398.1"/>
    <property type="molecule type" value="Genomic_DNA"/>
</dbReference>
<feature type="non-terminal residue" evidence="1">
    <location>
        <position position="52"/>
    </location>
</feature>
<gene>
    <name evidence="1" type="ORF">ABG768_022499</name>
</gene>
<evidence type="ECO:0000313" key="2">
    <source>
        <dbReference type="Proteomes" id="UP001479290"/>
    </source>
</evidence>
<organism evidence="1 2">
    <name type="scientific">Culter alburnus</name>
    <name type="common">Topmouth culter</name>
    <dbReference type="NCBI Taxonomy" id="194366"/>
    <lineage>
        <taxon>Eukaryota</taxon>
        <taxon>Metazoa</taxon>
        <taxon>Chordata</taxon>
        <taxon>Craniata</taxon>
        <taxon>Vertebrata</taxon>
        <taxon>Euteleostomi</taxon>
        <taxon>Actinopterygii</taxon>
        <taxon>Neopterygii</taxon>
        <taxon>Teleostei</taxon>
        <taxon>Ostariophysi</taxon>
        <taxon>Cypriniformes</taxon>
        <taxon>Xenocyprididae</taxon>
        <taxon>Xenocypridinae</taxon>
        <taxon>Culter</taxon>
    </lineage>
</organism>
<keyword evidence="2" id="KW-1185">Reference proteome</keyword>
<dbReference type="AlphaFoldDB" id="A0AAW2AMT7"/>
<evidence type="ECO:0000313" key="1">
    <source>
        <dbReference type="EMBL" id="KAK9974398.1"/>
    </source>
</evidence>
<proteinExistence type="predicted"/>
<protein>
    <submittedName>
        <fullName evidence="1">Uncharacterized protein</fullName>
    </submittedName>
</protein>
<dbReference type="Proteomes" id="UP001479290">
    <property type="component" value="Unassembled WGS sequence"/>
</dbReference>
<name>A0AAW2AMT7_CULAL</name>
<comment type="caution">
    <text evidence="1">The sequence shown here is derived from an EMBL/GenBank/DDBJ whole genome shotgun (WGS) entry which is preliminary data.</text>
</comment>